<keyword evidence="6" id="KW-0472">Membrane</keyword>
<evidence type="ECO:0000256" key="4">
    <source>
        <dbReference type="ARBA" id="ARBA00022448"/>
    </source>
</evidence>
<sequence length="321" mass="36569">MAVWERQQIQNKAPSFSSSLLDAIYRSIDENEQQQHKDFDHHRKKNAAQDIESLRRAIMIEKWIENHSTTKSTSTPTHFPSNSASSTDSSIFSSSTETESSSSTKSKPLKIQQILETKPKKRDGKFATTTKLTAQKIYRDLKKVKEPISPGGKISNFLNSIFSPRNLKTNEEWSSVRKSRSVNETKTSSLSPKSCLTKNQSSRGGNRNKRSVRFCPVSVIVDEDCQPCGHKSIYSDEYSIGSRYIQKNIDSLRVNEGKINLRKHELRDCYYKNEHDFFDDMSCASSDLFELENIIGRVDVGAYEEELPVYGTTSLRKNQAM</sequence>
<feature type="region of interest" description="Disordered" evidence="8">
    <location>
        <begin position="69"/>
        <end position="127"/>
    </location>
</feature>
<evidence type="ECO:0000256" key="7">
    <source>
        <dbReference type="ARBA" id="ARBA00023294"/>
    </source>
</evidence>
<keyword evidence="4" id="KW-0813">Transport</keyword>
<keyword evidence="5" id="KW-1003">Cell membrane</keyword>
<feature type="compositionally biased region" description="Polar residues" evidence="8">
    <location>
        <begin position="182"/>
        <end position="205"/>
    </location>
</feature>
<comment type="similarity">
    <text evidence="3">Belongs to the BIG GRAIN 1 (BG1) plant protein family.</text>
</comment>
<keyword evidence="10" id="KW-1185">Reference proteome</keyword>
<evidence type="ECO:0000256" key="6">
    <source>
        <dbReference type="ARBA" id="ARBA00023136"/>
    </source>
</evidence>
<dbReference type="EMBL" id="JABTTQ020002003">
    <property type="protein sequence ID" value="KAK6126778.1"/>
    <property type="molecule type" value="Genomic_DNA"/>
</dbReference>
<proteinExistence type="inferred from homology"/>
<name>A0ABR0UWF1_REHGL</name>
<dbReference type="InterPro" id="IPR039621">
    <property type="entry name" value="BG1-like"/>
</dbReference>
<organism evidence="9 10">
    <name type="scientific">Rehmannia glutinosa</name>
    <name type="common">Chinese foxglove</name>
    <dbReference type="NCBI Taxonomy" id="99300"/>
    <lineage>
        <taxon>Eukaryota</taxon>
        <taxon>Viridiplantae</taxon>
        <taxon>Streptophyta</taxon>
        <taxon>Embryophyta</taxon>
        <taxon>Tracheophyta</taxon>
        <taxon>Spermatophyta</taxon>
        <taxon>Magnoliopsida</taxon>
        <taxon>eudicotyledons</taxon>
        <taxon>Gunneridae</taxon>
        <taxon>Pentapetalae</taxon>
        <taxon>asterids</taxon>
        <taxon>lamiids</taxon>
        <taxon>Lamiales</taxon>
        <taxon>Orobanchaceae</taxon>
        <taxon>Rehmannieae</taxon>
        <taxon>Rehmannia</taxon>
    </lineage>
</organism>
<protein>
    <recommendedName>
        <fullName evidence="11">Protein BIG GRAIN 1-like A</fullName>
    </recommendedName>
</protein>
<comment type="function">
    <text evidence="1">Involved in auxin transport. Regulator of the auxin signaling pathway.</text>
</comment>
<gene>
    <name evidence="9" type="ORF">DH2020_039486</name>
</gene>
<evidence type="ECO:0000313" key="9">
    <source>
        <dbReference type="EMBL" id="KAK6126778.1"/>
    </source>
</evidence>
<evidence type="ECO:0000256" key="5">
    <source>
        <dbReference type="ARBA" id="ARBA00022475"/>
    </source>
</evidence>
<dbReference type="Proteomes" id="UP001318860">
    <property type="component" value="Unassembled WGS sequence"/>
</dbReference>
<evidence type="ECO:0000256" key="3">
    <source>
        <dbReference type="ARBA" id="ARBA00010067"/>
    </source>
</evidence>
<dbReference type="PANTHER" id="PTHR33541:SF31">
    <property type="entry name" value="PROTEIN BIG GRAIN 1-LIKE A"/>
    <property type="match status" value="1"/>
</dbReference>
<comment type="caution">
    <text evidence="9">The sequence shown here is derived from an EMBL/GenBank/DDBJ whole genome shotgun (WGS) entry which is preliminary data.</text>
</comment>
<evidence type="ECO:0000256" key="1">
    <source>
        <dbReference type="ARBA" id="ARBA00002281"/>
    </source>
</evidence>
<keyword evidence="7" id="KW-0927">Auxin signaling pathway</keyword>
<evidence type="ECO:0008006" key="11">
    <source>
        <dbReference type="Google" id="ProtNLM"/>
    </source>
</evidence>
<evidence type="ECO:0000256" key="8">
    <source>
        <dbReference type="SAM" id="MobiDB-lite"/>
    </source>
</evidence>
<comment type="subcellular location">
    <subcellularLocation>
        <location evidence="2">Cell membrane</location>
    </subcellularLocation>
</comment>
<evidence type="ECO:0000313" key="10">
    <source>
        <dbReference type="Proteomes" id="UP001318860"/>
    </source>
</evidence>
<feature type="compositionally biased region" description="Low complexity" evidence="8">
    <location>
        <begin position="69"/>
        <end position="106"/>
    </location>
</feature>
<feature type="region of interest" description="Disordered" evidence="8">
    <location>
        <begin position="170"/>
        <end position="208"/>
    </location>
</feature>
<evidence type="ECO:0000256" key="2">
    <source>
        <dbReference type="ARBA" id="ARBA00004236"/>
    </source>
</evidence>
<accession>A0ABR0UWF1</accession>
<dbReference type="PANTHER" id="PTHR33541">
    <property type="entry name" value="PROTEIN BIG GRAIN 1-LIKE A-RELATED"/>
    <property type="match status" value="1"/>
</dbReference>
<reference evidence="9 10" key="1">
    <citation type="journal article" date="2021" name="Comput. Struct. Biotechnol. J.">
        <title>De novo genome assembly of the potent medicinal plant Rehmannia glutinosa using nanopore technology.</title>
        <authorList>
            <person name="Ma L."/>
            <person name="Dong C."/>
            <person name="Song C."/>
            <person name="Wang X."/>
            <person name="Zheng X."/>
            <person name="Niu Y."/>
            <person name="Chen S."/>
            <person name="Feng W."/>
        </authorList>
    </citation>
    <scope>NUCLEOTIDE SEQUENCE [LARGE SCALE GENOMIC DNA]</scope>
    <source>
        <strain evidence="9">DH-2019</strain>
    </source>
</reference>